<accession>A0ABU5DNZ2</accession>
<evidence type="ECO:0000313" key="2">
    <source>
        <dbReference type="Proteomes" id="UP001285263"/>
    </source>
</evidence>
<protein>
    <recommendedName>
        <fullName evidence="3">Transcriptional regulator</fullName>
    </recommendedName>
</protein>
<gene>
    <name evidence="1" type="ORF">SNE35_26260</name>
</gene>
<reference evidence="1 2" key="1">
    <citation type="submission" date="2023-11" db="EMBL/GenBank/DDBJ databases">
        <title>Paucibacter sp. nov., isolated from fresh soil in Korea.</title>
        <authorList>
            <person name="Le N.T.T."/>
        </authorList>
    </citation>
    <scope>NUCLEOTIDE SEQUENCE [LARGE SCALE GENOMIC DNA]</scope>
    <source>
        <strain evidence="1 2">R3-3</strain>
    </source>
</reference>
<name>A0ABU5DNZ2_9BURK</name>
<comment type="caution">
    <text evidence="1">The sequence shown here is derived from an EMBL/GenBank/DDBJ whole genome shotgun (WGS) entry which is preliminary data.</text>
</comment>
<organism evidence="1 2">
    <name type="scientific">Roseateles agri</name>
    <dbReference type="NCBI Taxonomy" id="3098619"/>
    <lineage>
        <taxon>Bacteria</taxon>
        <taxon>Pseudomonadati</taxon>
        <taxon>Pseudomonadota</taxon>
        <taxon>Betaproteobacteria</taxon>
        <taxon>Burkholderiales</taxon>
        <taxon>Sphaerotilaceae</taxon>
        <taxon>Roseateles</taxon>
    </lineage>
</organism>
<dbReference type="RefSeq" id="WP_320425997.1">
    <property type="nucleotide sequence ID" value="NZ_JAXCLA010000009.1"/>
</dbReference>
<dbReference type="EMBL" id="JAXCLA010000009">
    <property type="protein sequence ID" value="MDY0748031.1"/>
    <property type="molecule type" value="Genomic_DNA"/>
</dbReference>
<keyword evidence="2" id="KW-1185">Reference proteome</keyword>
<evidence type="ECO:0008006" key="3">
    <source>
        <dbReference type="Google" id="ProtNLM"/>
    </source>
</evidence>
<proteinExistence type="predicted"/>
<dbReference type="Proteomes" id="UP001285263">
    <property type="component" value="Unassembled WGS sequence"/>
</dbReference>
<sequence>MASSIFQTESTNGLADGFFHFEGRGTRAPVLVQIKATTNARDLRDAMLGLVYQLEEPNHQGDMALCLLVKSRLTSSRLMEELDRFRRILEPGLKDRIFLAAMNDHGGIHGRLPDGDVRSGEYGLLPFLHEAVRSTLSQGGKKVSRQAVKSALINRWVRGEGRQTMPGLQHDTGASRPTIQAALSDLMAMGVLDHLPSPHGVSLYQMPWPAWRALAGEHAGLRRSYRYVDATGLARSPVRMAERLAHPRNEDRRGLVALGGVLGARHYFADLNLSAPTRLDLSIYDGDLGFVRELDGGLVLSDDPQARPVLVVHRTIDREASATIAPEGAVASPMDCMADLIESGLLEQAEEFSWRLNKLAEENFVKRLNL</sequence>
<evidence type="ECO:0000313" key="1">
    <source>
        <dbReference type="EMBL" id="MDY0748031.1"/>
    </source>
</evidence>